<dbReference type="InterPro" id="IPR036866">
    <property type="entry name" value="RibonucZ/Hydroxyglut_hydro"/>
</dbReference>
<dbReference type="EMBL" id="JACHFQ010000003">
    <property type="protein sequence ID" value="MBB5225568.1"/>
    <property type="molecule type" value="Genomic_DNA"/>
</dbReference>
<reference evidence="2 3" key="1">
    <citation type="submission" date="2020-08" db="EMBL/GenBank/DDBJ databases">
        <title>Genomic Encyclopedia of Type Strains, Phase IV (KMG-IV): sequencing the most valuable type-strain genomes for metagenomic binning, comparative biology and taxonomic classification.</title>
        <authorList>
            <person name="Goeker M."/>
        </authorList>
    </citation>
    <scope>NUCLEOTIDE SEQUENCE [LARGE SCALE GENOMIC DNA]</scope>
    <source>
        <strain evidence="2 3">DSM 103462</strain>
    </source>
</reference>
<dbReference type="Proteomes" id="UP000518887">
    <property type="component" value="Unassembled WGS sequence"/>
</dbReference>
<dbReference type="PANTHER" id="PTHR42663">
    <property type="entry name" value="HYDROLASE C777.06C-RELATED-RELATED"/>
    <property type="match status" value="1"/>
</dbReference>
<dbReference type="Gene3D" id="3.60.15.10">
    <property type="entry name" value="Ribonuclease Z/Hydroxyacylglutathione hydrolase-like"/>
    <property type="match status" value="1"/>
</dbReference>
<dbReference type="SUPFAM" id="SSF56281">
    <property type="entry name" value="Metallo-hydrolase/oxidoreductase"/>
    <property type="match status" value="1"/>
</dbReference>
<feature type="domain" description="Metallo-beta-lactamase" evidence="1">
    <location>
        <begin position="54"/>
        <end position="241"/>
    </location>
</feature>
<evidence type="ECO:0000313" key="2">
    <source>
        <dbReference type="EMBL" id="MBB5225568.1"/>
    </source>
</evidence>
<name>A0A7W8G800_9SPIR</name>
<evidence type="ECO:0000259" key="1">
    <source>
        <dbReference type="SMART" id="SM00849"/>
    </source>
</evidence>
<evidence type="ECO:0000313" key="3">
    <source>
        <dbReference type="Proteomes" id="UP000518887"/>
    </source>
</evidence>
<gene>
    <name evidence="2" type="ORF">HNP76_000925</name>
</gene>
<accession>A0A7W8G800</accession>
<comment type="caution">
    <text evidence="2">The sequence shown here is derived from an EMBL/GenBank/DDBJ whole genome shotgun (WGS) entry which is preliminary data.</text>
</comment>
<dbReference type="AlphaFoldDB" id="A0A7W8G800"/>
<dbReference type="PANTHER" id="PTHR42663:SF4">
    <property type="entry name" value="SLL1036 PROTEIN"/>
    <property type="match status" value="1"/>
</dbReference>
<dbReference type="Pfam" id="PF12706">
    <property type="entry name" value="Lactamase_B_2"/>
    <property type="match status" value="1"/>
</dbReference>
<dbReference type="RefSeq" id="WP_246462595.1">
    <property type="nucleotide sequence ID" value="NZ_CP031518.1"/>
</dbReference>
<proteinExistence type="predicted"/>
<dbReference type="SMART" id="SM00849">
    <property type="entry name" value="Lactamase_B"/>
    <property type="match status" value="1"/>
</dbReference>
<dbReference type="CDD" id="cd07715">
    <property type="entry name" value="TaR3-like_MBL-fold"/>
    <property type="match status" value="1"/>
</dbReference>
<sequence>MRGSIPTPLSTQQVRTKLIAALQRIKPEDIASDEAKEKFIDDLPWWISGTVGGNTPCVEATLKDGKKLIFDAGSGMRVMGKFSEPPADKHYHLFMSHFHWDHIQGLPFFDSSYNPTIVFDVYSPFADMKEYLAKQMVAPFYPVDFSLIEKHFHFHVIEPGQVLNIGNAEVTCVKMSHPGDSYSYSVVEDGQKFVYATDIELGSKDFAHTEDRAKIFENADVMLIDSQYTVEEALRKVNWGHSAFCYAIDFAAAWKVKKMFMFHHEPTYDDRKLNTILESAKWYANYVSGDSLEIDIAREGTVLDI</sequence>
<dbReference type="InterPro" id="IPR001279">
    <property type="entry name" value="Metallo-B-lactamas"/>
</dbReference>
<keyword evidence="3" id="KW-1185">Reference proteome</keyword>
<organism evidence="2 3">
    <name type="scientific">Treponema ruminis</name>
    <dbReference type="NCBI Taxonomy" id="744515"/>
    <lineage>
        <taxon>Bacteria</taxon>
        <taxon>Pseudomonadati</taxon>
        <taxon>Spirochaetota</taxon>
        <taxon>Spirochaetia</taxon>
        <taxon>Spirochaetales</taxon>
        <taxon>Treponemataceae</taxon>
        <taxon>Treponema</taxon>
    </lineage>
</organism>
<protein>
    <submittedName>
        <fullName evidence="2">Phosphoribosyl 1,2-cyclic phosphodiesterase</fullName>
    </submittedName>
</protein>